<evidence type="ECO:0000256" key="1">
    <source>
        <dbReference type="SAM" id="Coils"/>
    </source>
</evidence>
<keyword evidence="3" id="KW-1185">Reference proteome</keyword>
<evidence type="ECO:0000313" key="2">
    <source>
        <dbReference type="EMBL" id="CZS89015.1"/>
    </source>
</evidence>
<comment type="caution">
    <text evidence="2">The sequence shown here is derived from an EMBL/GenBank/DDBJ whole genome shotgun (WGS) entry which is preliminary data.</text>
</comment>
<dbReference type="AlphaFoldDB" id="A0A1E1JT03"/>
<dbReference type="Proteomes" id="UP000178129">
    <property type="component" value="Unassembled WGS sequence"/>
</dbReference>
<evidence type="ECO:0000313" key="3">
    <source>
        <dbReference type="Proteomes" id="UP000178129"/>
    </source>
</evidence>
<reference evidence="3" key="1">
    <citation type="submission" date="2016-03" db="EMBL/GenBank/DDBJ databases">
        <authorList>
            <person name="Ploux O."/>
        </authorList>
    </citation>
    <scope>NUCLEOTIDE SEQUENCE [LARGE SCALE GENOMIC DNA]</scope>
    <source>
        <strain evidence="3">UK7</strain>
    </source>
</reference>
<keyword evidence="1" id="KW-0175">Coiled coil</keyword>
<protein>
    <submittedName>
        <fullName evidence="2">Uncharacterized protein</fullName>
    </submittedName>
</protein>
<accession>A0A1E1JT03</accession>
<sequence length="164" mass="18414">MCYHKRTVYSCRHNGWGPQVRSCNLQKAFLDGTFSAECETMSAHPMHSLKVHTTCQTCAKKQKKTSKTLSRLRSELMEMKEKMARVQKARGSSDGGSEVGEHAASAGIDDGEFERINASCYVVKAPNNSDIAPLLIMEYYGSRVETASGPPWSNQYNIFIWQLR</sequence>
<dbReference type="InParanoid" id="A0A1E1JT03"/>
<proteinExistence type="predicted"/>
<dbReference type="STRING" id="914237.A0A1E1JT03"/>
<name>A0A1E1JT03_9HELO</name>
<gene>
    <name evidence="2" type="ORF">RCO7_04652</name>
</gene>
<organism evidence="2 3">
    <name type="scientific">Rhynchosporium graminicola</name>
    <dbReference type="NCBI Taxonomy" id="2792576"/>
    <lineage>
        <taxon>Eukaryota</taxon>
        <taxon>Fungi</taxon>
        <taxon>Dikarya</taxon>
        <taxon>Ascomycota</taxon>
        <taxon>Pezizomycotina</taxon>
        <taxon>Leotiomycetes</taxon>
        <taxon>Helotiales</taxon>
        <taxon>Ploettnerulaceae</taxon>
        <taxon>Rhynchosporium</taxon>
    </lineage>
</organism>
<feature type="coiled-coil region" evidence="1">
    <location>
        <begin position="62"/>
        <end position="89"/>
    </location>
</feature>
<dbReference type="EMBL" id="FJUW01000002">
    <property type="protein sequence ID" value="CZS89015.1"/>
    <property type="molecule type" value="Genomic_DNA"/>
</dbReference>